<name>A0ABR4B8T0_9LECA</name>
<keyword evidence="3" id="KW-1185">Reference proteome</keyword>
<dbReference type="Pfam" id="PF17107">
    <property type="entry name" value="SesA"/>
    <property type="match status" value="1"/>
</dbReference>
<sequence>MASLAVQLADSVKKLCEFWNSVRDAPEDVRAISTELELLMSVLTEIAAGAQHVEPDVALIAVLKHCTLKVKTLGRLFARLMPTLFRLALACTDGWASERF</sequence>
<evidence type="ECO:0000313" key="2">
    <source>
        <dbReference type="EMBL" id="KAL2053466.1"/>
    </source>
</evidence>
<reference evidence="2 3" key="1">
    <citation type="submission" date="2024-09" db="EMBL/GenBank/DDBJ databases">
        <title>Rethinking Asexuality: The Enigmatic Case of Functional Sexual Genes in Lepraria (Stereocaulaceae).</title>
        <authorList>
            <person name="Doellman M."/>
            <person name="Sun Y."/>
            <person name="Barcenas-Pena A."/>
            <person name="Lumbsch H.T."/>
            <person name="Grewe F."/>
        </authorList>
    </citation>
    <scope>NUCLEOTIDE SEQUENCE [LARGE SCALE GENOMIC DNA]</scope>
    <source>
        <strain evidence="2 3">Grewe 0041</strain>
    </source>
</reference>
<gene>
    <name evidence="2" type="ORF">ABVK25_006117</name>
</gene>
<organism evidence="2 3">
    <name type="scientific">Lepraria finkii</name>
    <dbReference type="NCBI Taxonomy" id="1340010"/>
    <lineage>
        <taxon>Eukaryota</taxon>
        <taxon>Fungi</taxon>
        <taxon>Dikarya</taxon>
        <taxon>Ascomycota</taxon>
        <taxon>Pezizomycotina</taxon>
        <taxon>Lecanoromycetes</taxon>
        <taxon>OSLEUM clade</taxon>
        <taxon>Lecanoromycetidae</taxon>
        <taxon>Lecanorales</taxon>
        <taxon>Lecanorineae</taxon>
        <taxon>Stereocaulaceae</taxon>
        <taxon>Lepraria</taxon>
    </lineage>
</organism>
<dbReference type="InterPro" id="IPR031352">
    <property type="entry name" value="SesA"/>
</dbReference>
<feature type="domain" description="NACHT-NTPase and P-loop NTPases N-terminal" evidence="1">
    <location>
        <begin position="4"/>
        <end position="83"/>
    </location>
</feature>
<evidence type="ECO:0000313" key="3">
    <source>
        <dbReference type="Proteomes" id="UP001590951"/>
    </source>
</evidence>
<protein>
    <recommendedName>
        <fullName evidence="1">NACHT-NTPase and P-loop NTPases N-terminal domain-containing protein</fullName>
    </recommendedName>
</protein>
<dbReference type="Proteomes" id="UP001590951">
    <property type="component" value="Unassembled WGS sequence"/>
</dbReference>
<accession>A0ABR4B8T0</accession>
<proteinExistence type="predicted"/>
<comment type="caution">
    <text evidence="2">The sequence shown here is derived from an EMBL/GenBank/DDBJ whole genome shotgun (WGS) entry which is preliminary data.</text>
</comment>
<evidence type="ECO:0000259" key="1">
    <source>
        <dbReference type="Pfam" id="PF17107"/>
    </source>
</evidence>
<dbReference type="EMBL" id="JBHFEH010000020">
    <property type="protein sequence ID" value="KAL2053466.1"/>
    <property type="molecule type" value="Genomic_DNA"/>
</dbReference>